<dbReference type="RefSeq" id="WP_233699540.1">
    <property type="nucleotide sequence ID" value="NZ_JAJNBZ010000064.1"/>
</dbReference>
<proteinExistence type="predicted"/>
<sequence>MDFTIMQVSRAQQLLTYKLLVPYSNATFVYPTLAEMLLEAMKRCFEDGRRLY</sequence>
<evidence type="ECO:0000313" key="2">
    <source>
        <dbReference type="Proteomes" id="UP001199916"/>
    </source>
</evidence>
<accession>A0ABS8YPA1</accession>
<gene>
    <name evidence="1" type="ORF">LQV63_30915</name>
</gene>
<protein>
    <recommendedName>
        <fullName evidence="3">Pyridine nucleotide-disulphide oxidoreductase dimerisation domain-containing protein</fullName>
    </recommendedName>
</protein>
<evidence type="ECO:0000313" key="1">
    <source>
        <dbReference type="EMBL" id="MCE5173641.1"/>
    </source>
</evidence>
<name>A0ABS8YPA1_9BACL</name>
<organism evidence="1 2">
    <name type="scientific">Paenibacillus profundus</name>
    <dbReference type="NCBI Taxonomy" id="1173085"/>
    <lineage>
        <taxon>Bacteria</taxon>
        <taxon>Bacillati</taxon>
        <taxon>Bacillota</taxon>
        <taxon>Bacilli</taxon>
        <taxon>Bacillales</taxon>
        <taxon>Paenibacillaceae</taxon>
        <taxon>Paenibacillus</taxon>
    </lineage>
</organism>
<dbReference type="Proteomes" id="UP001199916">
    <property type="component" value="Unassembled WGS sequence"/>
</dbReference>
<dbReference type="EMBL" id="JAJNBZ010000064">
    <property type="protein sequence ID" value="MCE5173641.1"/>
    <property type="molecule type" value="Genomic_DNA"/>
</dbReference>
<keyword evidence="2" id="KW-1185">Reference proteome</keyword>
<comment type="caution">
    <text evidence="1">The sequence shown here is derived from an EMBL/GenBank/DDBJ whole genome shotgun (WGS) entry which is preliminary data.</text>
</comment>
<reference evidence="1 2" key="1">
    <citation type="submission" date="2021-11" db="EMBL/GenBank/DDBJ databases">
        <title>Draft genome sequence of Paenibacillus profundus YoMME, a new Gram-positive bacteria with exoelectrogenic properties.</title>
        <authorList>
            <person name="Hubenova Y."/>
            <person name="Hubenova E."/>
            <person name="Manasiev Y."/>
            <person name="Peykov S."/>
            <person name="Mitov M."/>
        </authorList>
    </citation>
    <scope>NUCLEOTIDE SEQUENCE [LARGE SCALE GENOMIC DNA]</scope>
    <source>
        <strain evidence="1 2">YoMME</strain>
    </source>
</reference>
<evidence type="ECO:0008006" key="3">
    <source>
        <dbReference type="Google" id="ProtNLM"/>
    </source>
</evidence>